<keyword evidence="3" id="KW-0735">Signal-anchor</keyword>
<dbReference type="AlphaFoldDB" id="A0A5C8NHT9"/>
<comment type="subcellular location">
    <subcellularLocation>
        <location evidence="1">Cell envelope</location>
    </subcellularLocation>
</comment>
<keyword evidence="5" id="KW-0676">Redox-active center</keyword>
<proteinExistence type="predicted"/>
<dbReference type="GO" id="GO:0016491">
    <property type="term" value="F:oxidoreductase activity"/>
    <property type="evidence" value="ECO:0007669"/>
    <property type="project" value="InterPro"/>
</dbReference>
<evidence type="ECO:0000313" key="8">
    <source>
        <dbReference type="Proteomes" id="UP000321571"/>
    </source>
</evidence>
<dbReference type="EMBL" id="VDUX01000005">
    <property type="protein sequence ID" value="TXL57954.1"/>
    <property type="molecule type" value="Genomic_DNA"/>
</dbReference>
<protein>
    <submittedName>
        <fullName evidence="7">TlpA family protein disulfide reductase</fullName>
    </submittedName>
</protein>
<dbReference type="InterPro" id="IPR017937">
    <property type="entry name" value="Thioredoxin_CS"/>
</dbReference>
<keyword evidence="8" id="KW-1185">Reference proteome</keyword>
<dbReference type="PANTHER" id="PTHR42852:SF6">
    <property type="entry name" value="THIOL:DISULFIDE INTERCHANGE PROTEIN DSBE"/>
    <property type="match status" value="1"/>
</dbReference>
<keyword evidence="2" id="KW-0201">Cytochrome c-type biogenesis</keyword>
<dbReference type="SUPFAM" id="SSF52833">
    <property type="entry name" value="Thioredoxin-like"/>
    <property type="match status" value="1"/>
</dbReference>
<comment type="caution">
    <text evidence="7">The sequence shown here is derived from an EMBL/GenBank/DDBJ whole genome shotgun (WGS) entry which is preliminary data.</text>
</comment>
<gene>
    <name evidence="7" type="ORF">FHP06_11510</name>
</gene>
<reference evidence="7 8" key="1">
    <citation type="submission" date="2019-06" db="EMBL/GenBank/DDBJ databases">
        <title>Aeromicrobium sp. nov., isolated from a maize field.</title>
        <authorList>
            <person name="Lin S.-Y."/>
            <person name="Tsai C.-F."/>
            <person name="Young C.-C."/>
        </authorList>
    </citation>
    <scope>NUCLEOTIDE SEQUENCE [LARGE SCALE GENOMIC DNA]</scope>
    <source>
        <strain evidence="7 8">CC-CFT486</strain>
    </source>
</reference>
<evidence type="ECO:0000256" key="1">
    <source>
        <dbReference type="ARBA" id="ARBA00004196"/>
    </source>
</evidence>
<dbReference type="InterPro" id="IPR036249">
    <property type="entry name" value="Thioredoxin-like_sf"/>
</dbReference>
<dbReference type="CDD" id="cd02966">
    <property type="entry name" value="TlpA_like_family"/>
    <property type="match status" value="1"/>
</dbReference>
<dbReference type="InterPro" id="IPR050553">
    <property type="entry name" value="Thioredoxin_ResA/DsbE_sf"/>
</dbReference>
<dbReference type="Proteomes" id="UP000321571">
    <property type="component" value="Unassembled WGS sequence"/>
</dbReference>
<sequence>MTSSSRSLSLSKRPFDRLKVRGLVVLVCVVLSGCGGVGTQGSTGGYVSGNGAITTLAPADREKAPELSGDDLEGRPLDAADLGGDVLVVNVWGSWCPPCRKEAPALSEVARQYRDRGVRFLGLLVRDKPAAALAFTRKQKTPYPTIVDSSGRLQLGFAKSLPSQAIPTTWIIDAKGRVAARVMDDVSASTLAGLIDDVLEDES</sequence>
<name>A0A5C8NHT9_9ACTN</name>
<dbReference type="RefSeq" id="WP_147686886.1">
    <property type="nucleotide sequence ID" value="NZ_VDUX01000005.1"/>
</dbReference>
<dbReference type="OrthoDB" id="9796554at2"/>
<keyword evidence="3" id="KW-0812">Transmembrane</keyword>
<feature type="domain" description="Thioredoxin" evidence="6">
    <location>
        <begin position="58"/>
        <end position="200"/>
    </location>
</feature>
<dbReference type="GO" id="GO:0017004">
    <property type="term" value="P:cytochrome complex assembly"/>
    <property type="evidence" value="ECO:0007669"/>
    <property type="project" value="UniProtKB-KW"/>
</dbReference>
<dbReference type="PROSITE" id="PS51257">
    <property type="entry name" value="PROKAR_LIPOPROTEIN"/>
    <property type="match status" value="1"/>
</dbReference>
<dbReference type="PANTHER" id="PTHR42852">
    <property type="entry name" value="THIOL:DISULFIDE INTERCHANGE PROTEIN DSBE"/>
    <property type="match status" value="1"/>
</dbReference>
<dbReference type="InterPro" id="IPR013766">
    <property type="entry name" value="Thioredoxin_domain"/>
</dbReference>
<keyword evidence="4" id="KW-1015">Disulfide bond</keyword>
<evidence type="ECO:0000259" key="6">
    <source>
        <dbReference type="PROSITE" id="PS51352"/>
    </source>
</evidence>
<evidence type="ECO:0000313" key="7">
    <source>
        <dbReference type="EMBL" id="TXL57954.1"/>
    </source>
</evidence>
<accession>A0A5C8NHT9</accession>
<dbReference type="Gene3D" id="3.40.30.10">
    <property type="entry name" value="Glutaredoxin"/>
    <property type="match status" value="1"/>
</dbReference>
<evidence type="ECO:0000256" key="4">
    <source>
        <dbReference type="ARBA" id="ARBA00023157"/>
    </source>
</evidence>
<organism evidence="7 8">
    <name type="scientific">Aeromicrobium terrae</name>
    <dbReference type="NCBI Taxonomy" id="2498846"/>
    <lineage>
        <taxon>Bacteria</taxon>
        <taxon>Bacillati</taxon>
        <taxon>Actinomycetota</taxon>
        <taxon>Actinomycetes</taxon>
        <taxon>Propionibacteriales</taxon>
        <taxon>Nocardioidaceae</taxon>
        <taxon>Aeromicrobium</taxon>
    </lineage>
</organism>
<dbReference type="InterPro" id="IPR000866">
    <property type="entry name" value="AhpC/TSA"/>
</dbReference>
<evidence type="ECO:0000256" key="5">
    <source>
        <dbReference type="ARBA" id="ARBA00023284"/>
    </source>
</evidence>
<dbReference type="GO" id="GO:0030313">
    <property type="term" value="C:cell envelope"/>
    <property type="evidence" value="ECO:0007669"/>
    <property type="project" value="UniProtKB-SubCell"/>
</dbReference>
<dbReference type="Pfam" id="PF00578">
    <property type="entry name" value="AhpC-TSA"/>
    <property type="match status" value="1"/>
</dbReference>
<dbReference type="GO" id="GO:0016209">
    <property type="term" value="F:antioxidant activity"/>
    <property type="evidence" value="ECO:0007669"/>
    <property type="project" value="InterPro"/>
</dbReference>
<dbReference type="PROSITE" id="PS00194">
    <property type="entry name" value="THIOREDOXIN_1"/>
    <property type="match status" value="1"/>
</dbReference>
<evidence type="ECO:0000256" key="2">
    <source>
        <dbReference type="ARBA" id="ARBA00022748"/>
    </source>
</evidence>
<evidence type="ECO:0000256" key="3">
    <source>
        <dbReference type="ARBA" id="ARBA00022968"/>
    </source>
</evidence>
<dbReference type="PROSITE" id="PS51352">
    <property type="entry name" value="THIOREDOXIN_2"/>
    <property type="match status" value="1"/>
</dbReference>